<dbReference type="SUPFAM" id="SSF51735">
    <property type="entry name" value="NAD(P)-binding Rossmann-fold domains"/>
    <property type="match status" value="1"/>
</dbReference>
<reference evidence="1 2" key="1">
    <citation type="submission" date="2017-12" db="EMBL/GenBank/DDBJ databases">
        <title>Comparative genomics of Botrytis spp.</title>
        <authorList>
            <person name="Valero-Jimenez C.A."/>
            <person name="Tapia P."/>
            <person name="Veloso J."/>
            <person name="Silva-Moreno E."/>
            <person name="Staats M."/>
            <person name="Valdes J.H."/>
            <person name="Van Kan J.A.L."/>
        </authorList>
    </citation>
    <scope>NUCLEOTIDE SEQUENCE [LARGE SCALE GENOMIC DNA]</scope>
    <source>
        <strain evidence="1 2">Bh0001</strain>
    </source>
</reference>
<dbReference type="Proteomes" id="UP000297814">
    <property type="component" value="Unassembled WGS sequence"/>
</dbReference>
<proteinExistence type="predicted"/>
<evidence type="ECO:0000313" key="1">
    <source>
        <dbReference type="EMBL" id="TGO35875.1"/>
    </source>
</evidence>
<accession>A0A4Z1GGS0</accession>
<gene>
    <name evidence="1" type="ORF">BHYA_0143g00170</name>
</gene>
<protein>
    <recommendedName>
        <fullName evidence="3">Ketoreductase (KR) domain-containing protein</fullName>
    </recommendedName>
</protein>
<organism evidence="1 2">
    <name type="scientific">Botrytis hyacinthi</name>
    <dbReference type="NCBI Taxonomy" id="278943"/>
    <lineage>
        <taxon>Eukaryota</taxon>
        <taxon>Fungi</taxon>
        <taxon>Dikarya</taxon>
        <taxon>Ascomycota</taxon>
        <taxon>Pezizomycotina</taxon>
        <taxon>Leotiomycetes</taxon>
        <taxon>Helotiales</taxon>
        <taxon>Sclerotiniaceae</taxon>
        <taxon>Botrytis</taxon>
    </lineage>
</organism>
<dbReference type="EMBL" id="PQXK01000143">
    <property type="protein sequence ID" value="TGO35875.1"/>
    <property type="molecule type" value="Genomic_DNA"/>
</dbReference>
<evidence type="ECO:0008006" key="3">
    <source>
        <dbReference type="Google" id="ProtNLM"/>
    </source>
</evidence>
<keyword evidence="2" id="KW-1185">Reference proteome</keyword>
<evidence type="ECO:0000313" key="2">
    <source>
        <dbReference type="Proteomes" id="UP000297814"/>
    </source>
</evidence>
<dbReference type="Gene3D" id="3.40.50.720">
    <property type="entry name" value="NAD(P)-binding Rossmann-like Domain"/>
    <property type="match status" value="1"/>
</dbReference>
<dbReference type="InterPro" id="IPR036291">
    <property type="entry name" value="NAD(P)-bd_dom_sf"/>
</dbReference>
<sequence>MSSYLITGESRGLGPEHTRQLAALSSSRFYKTFAKIQGGATSLQEAVFKSLNRIVSIKLDVTSEISIKHAVAQVQTQLDVKGQ</sequence>
<dbReference type="AlphaFoldDB" id="A0A4Z1GGS0"/>
<comment type="caution">
    <text evidence="1">The sequence shown here is derived from an EMBL/GenBank/DDBJ whole genome shotgun (WGS) entry which is preliminary data.</text>
</comment>
<name>A0A4Z1GGS0_9HELO</name>